<dbReference type="PANTHER" id="PTHR13117:SF5">
    <property type="entry name" value="PROTEIN RFT1 HOMOLOG"/>
    <property type="match status" value="1"/>
</dbReference>
<name>U5D209_AMBTC</name>
<evidence type="ECO:0000256" key="4">
    <source>
        <dbReference type="ARBA" id="ARBA00022692"/>
    </source>
</evidence>
<evidence type="ECO:0000256" key="3">
    <source>
        <dbReference type="ARBA" id="ARBA00010288"/>
    </source>
</evidence>
<feature type="transmembrane region" description="Helical" evidence="9">
    <location>
        <begin position="320"/>
        <end position="344"/>
    </location>
</feature>
<evidence type="ECO:0000313" key="11">
    <source>
        <dbReference type="Proteomes" id="UP000017836"/>
    </source>
</evidence>
<dbReference type="HOGENOM" id="CLU_023360_4_0_1"/>
<feature type="transmembrane region" description="Helical" evidence="9">
    <location>
        <begin position="46"/>
        <end position="64"/>
    </location>
</feature>
<dbReference type="OrthoDB" id="9979195at2759"/>
<evidence type="ECO:0000256" key="6">
    <source>
        <dbReference type="ARBA" id="ARBA00022989"/>
    </source>
</evidence>
<reference evidence="11" key="1">
    <citation type="journal article" date="2013" name="Science">
        <title>The Amborella genome and the evolution of flowering plants.</title>
        <authorList>
            <consortium name="Amborella Genome Project"/>
        </authorList>
    </citation>
    <scope>NUCLEOTIDE SEQUENCE [LARGE SCALE GENOMIC DNA]</scope>
</reference>
<evidence type="ECO:0000256" key="5">
    <source>
        <dbReference type="ARBA" id="ARBA00022824"/>
    </source>
</evidence>
<evidence type="ECO:0000256" key="9">
    <source>
        <dbReference type="RuleBase" id="RU365067"/>
    </source>
</evidence>
<dbReference type="eggNOG" id="KOG2864">
    <property type="taxonomic scope" value="Eukaryota"/>
</dbReference>
<dbReference type="GO" id="GO:0034203">
    <property type="term" value="P:glycolipid translocation"/>
    <property type="evidence" value="ECO:0000318"/>
    <property type="project" value="GO_Central"/>
</dbReference>
<evidence type="ECO:0000256" key="7">
    <source>
        <dbReference type="ARBA" id="ARBA00023136"/>
    </source>
</evidence>
<evidence type="ECO:0000256" key="1">
    <source>
        <dbReference type="ARBA" id="ARBA00004477"/>
    </source>
</evidence>
<sequence>MDTDKRDGGFALIHTFFYLIASQVISRALSFLLNLLIARQLTEVDYALYAIQFHLLVTTILFLSREGFRRACMRTELWDEGSMEENGSKLLAVAWITVPIGFLLTIAACSFVLWWQSLNLSGKYAQAVLIHGFACILEILAEPLYILAQNMLLFGLRLKVETAATTLRCMTTYFLIINQTNEGKELVFALSQVAYGASLFVGYWGYFLSLYIFQNQNFITPGFLFPLRVWEEKTYDRQLLLMSFLFTFQSFQKLVLQEGEKLIIVLFDTPYNQGVYGLVDKLGSLVVRSVLQPFEESSFTIFAKFASGRITTKSFGLENIFLLALKLVILLGLVVLTFGPSYSYVLIRILYGRKWSDGEASEALACYCLYVLVMAVNGTTEALLHAVGTKQQLVWSNASLVLFSGIYIVLNILLVQSAGAIGLIVANSLNMMLRIIYSTLFIKRFFRDSPSFGFRHCLPSAGVFAVLFISGVATHISRRKLFDRENFFSTMIMHVTVGLTCFAVSVIVIYRCERDFIQRIRQLNKLKTDHTD</sequence>
<gene>
    <name evidence="10" type="ORF">AMTR_s00063p00176210</name>
</gene>
<dbReference type="PANTHER" id="PTHR13117">
    <property type="entry name" value="ENDOPLASMIC RETICULUM MULTISPAN TRANSMEMBRANE PROTEIN-RELATED"/>
    <property type="match status" value="1"/>
</dbReference>
<dbReference type="AlphaFoldDB" id="U5D209"/>
<keyword evidence="7 9" id="KW-0472">Membrane</keyword>
<dbReference type="Gramene" id="ERN16275">
    <property type="protein sequence ID" value="ERN16275"/>
    <property type="gene ID" value="AMTR_s00063p00176210"/>
</dbReference>
<keyword evidence="11" id="KW-1185">Reference proteome</keyword>
<feature type="transmembrane region" description="Helical" evidence="9">
    <location>
        <begin position="12"/>
        <end position="34"/>
    </location>
</feature>
<dbReference type="OMA" id="WPGKLFG"/>
<feature type="transmembrane region" description="Helical" evidence="9">
    <location>
        <begin position="454"/>
        <end position="476"/>
    </location>
</feature>
<feature type="transmembrane region" description="Helical" evidence="9">
    <location>
        <begin position="488"/>
        <end position="510"/>
    </location>
</feature>
<protein>
    <recommendedName>
        <fullName evidence="9">Protein RFT1 homolog</fullName>
    </recommendedName>
</protein>
<dbReference type="Proteomes" id="UP000017836">
    <property type="component" value="Unassembled WGS sequence"/>
</dbReference>
<feature type="transmembrane region" description="Helical" evidence="9">
    <location>
        <begin position="90"/>
        <end position="115"/>
    </location>
</feature>
<feature type="transmembrane region" description="Helical" evidence="9">
    <location>
        <begin position="127"/>
        <end position="148"/>
    </location>
</feature>
<comment type="function">
    <text evidence="8 9">Intramembrane glycolipid transporter that operates in the biosynthetic pathway of dolichol-linked oligosaccharides, the glycan precursors employed in protein asparagine (N)-glycosylation. The sequential addition of sugars to dolichol pyrophosphate produces dolichol-linked oligosaccharides containing fourteen sugars, including two GlcNAcs, nine mannoses and three glucoses. Once assembled, the oligosaccharide is transferred from the lipid to nascent proteins by oligosaccharyltransferases. The assembly of dolichol-linked oligosaccharides begins on the cytosolic side of the endoplasmic reticulum membrane and finishes in its lumen. RFT1 could mediate the translocation of the cytosolically oriented intermediate DolPP-GlcNAc2Man5, produced by ALG11, into the ER lumen where dolichol-linked oligosaccharides assembly continues. However, the intramembrane lipid transporter activity could not be confirmed in vitro.</text>
</comment>
<dbReference type="GO" id="GO:0006488">
    <property type="term" value="P:dolichol-linked oligosaccharide biosynthetic process"/>
    <property type="evidence" value="ECO:0007669"/>
    <property type="project" value="InterPro"/>
</dbReference>
<keyword evidence="4 9" id="KW-0812">Transmembrane</keyword>
<dbReference type="EMBL" id="KI392467">
    <property type="protein sequence ID" value="ERN16275.1"/>
    <property type="molecule type" value="Genomic_DNA"/>
</dbReference>
<evidence type="ECO:0000313" key="10">
    <source>
        <dbReference type="EMBL" id="ERN16275.1"/>
    </source>
</evidence>
<evidence type="ECO:0000256" key="2">
    <source>
        <dbReference type="ARBA" id="ARBA00004922"/>
    </source>
</evidence>
<feature type="transmembrane region" description="Helical" evidence="9">
    <location>
        <begin position="420"/>
        <end position="442"/>
    </location>
</feature>
<feature type="transmembrane region" description="Helical" evidence="9">
    <location>
        <begin position="364"/>
        <end position="387"/>
    </location>
</feature>
<feature type="transmembrane region" description="Helical" evidence="9">
    <location>
        <begin position="394"/>
        <end position="414"/>
    </location>
</feature>
<accession>U5D209</accession>
<comment type="similarity">
    <text evidence="3 9">Belongs to the RFT1 family.</text>
</comment>
<feature type="transmembrane region" description="Helical" evidence="9">
    <location>
        <begin position="189"/>
        <end position="213"/>
    </location>
</feature>
<keyword evidence="5" id="KW-0256">Endoplasmic reticulum</keyword>
<proteinExistence type="inferred from homology"/>
<dbReference type="GO" id="GO:0005789">
    <property type="term" value="C:endoplasmic reticulum membrane"/>
    <property type="evidence" value="ECO:0000318"/>
    <property type="project" value="GO_Central"/>
</dbReference>
<keyword evidence="6 9" id="KW-1133">Transmembrane helix</keyword>
<evidence type="ECO:0000256" key="8">
    <source>
        <dbReference type="ARBA" id="ARBA00045912"/>
    </source>
</evidence>
<organism evidence="10 11">
    <name type="scientific">Amborella trichopoda</name>
    <dbReference type="NCBI Taxonomy" id="13333"/>
    <lineage>
        <taxon>Eukaryota</taxon>
        <taxon>Viridiplantae</taxon>
        <taxon>Streptophyta</taxon>
        <taxon>Embryophyta</taxon>
        <taxon>Tracheophyta</taxon>
        <taxon>Spermatophyta</taxon>
        <taxon>Magnoliopsida</taxon>
        <taxon>Amborellales</taxon>
        <taxon>Amborellaceae</taxon>
        <taxon>Amborella</taxon>
    </lineage>
</organism>
<comment type="subcellular location">
    <subcellularLocation>
        <location evidence="1 9">Endoplasmic reticulum membrane</location>
        <topology evidence="1 9">Multi-pass membrane protein</topology>
    </subcellularLocation>
</comment>
<comment type="pathway">
    <text evidence="2">Protein modification; protein glycosylation.</text>
</comment>
<dbReference type="STRING" id="13333.U5D209"/>
<dbReference type="InterPro" id="IPR007594">
    <property type="entry name" value="RFT1"/>
</dbReference>
<dbReference type="Pfam" id="PF04506">
    <property type="entry name" value="Rft-1"/>
    <property type="match status" value="1"/>
</dbReference>